<keyword evidence="7" id="KW-1133">Transmembrane helix</keyword>
<evidence type="ECO:0000256" key="5">
    <source>
        <dbReference type="ARBA" id="ARBA00022692"/>
    </source>
</evidence>
<evidence type="ECO:0000256" key="6">
    <source>
        <dbReference type="ARBA" id="ARBA00022927"/>
    </source>
</evidence>
<comment type="subcellular location">
    <subcellularLocation>
        <location evidence="1">Cell membrane</location>
        <topology evidence="1">Single-pass membrane protein</topology>
    </subcellularLocation>
</comment>
<dbReference type="SMART" id="SM01323">
    <property type="entry name" value="YajC"/>
    <property type="match status" value="1"/>
</dbReference>
<gene>
    <name evidence="11" type="primary">yajC</name>
    <name evidence="11" type="ORF">D5S18_33890</name>
</gene>
<dbReference type="NCBIfam" id="TIGR00739">
    <property type="entry name" value="yajC"/>
    <property type="match status" value="1"/>
</dbReference>
<evidence type="ECO:0000256" key="7">
    <source>
        <dbReference type="ARBA" id="ARBA00022989"/>
    </source>
</evidence>
<dbReference type="GO" id="GO:0015031">
    <property type="term" value="P:protein transport"/>
    <property type="evidence" value="ECO:0007669"/>
    <property type="project" value="UniProtKB-KW"/>
</dbReference>
<feature type="region of interest" description="Disordered" evidence="10">
    <location>
        <begin position="85"/>
        <end position="104"/>
    </location>
</feature>
<keyword evidence="4" id="KW-1003">Cell membrane</keyword>
<evidence type="ECO:0000256" key="3">
    <source>
        <dbReference type="ARBA" id="ARBA00022448"/>
    </source>
</evidence>
<dbReference type="OrthoDB" id="2200301at2"/>
<feature type="compositionally biased region" description="Low complexity" evidence="10">
    <location>
        <begin position="94"/>
        <end position="104"/>
    </location>
</feature>
<dbReference type="InterPro" id="IPR003849">
    <property type="entry name" value="Preprotein_translocase_YajC"/>
</dbReference>
<evidence type="ECO:0000256" key="8">
    <source>
        <dbReference type="ARBA" id="ARBA00023010"/>
    </source>
</evidence>
<dbReference type="AlphaFoldDB" id="A0A3A4K662"/>
<evidence type="ECO:0000256" key="1">
    <source>
        <dbReference type="ARBA" id="ARBA00004162"/>
    </source>
</evidence>
<evidence type="ECO:0000256" key="10">
    <source>
        <dbReference type="SAM" id="MobiDB-lite"/>
    </source>
</evidence>
<organism evidence="11 12">
    <name type="scientific">Nocardia panacis</name>
    <dbReference type="NCBI Taxonomy" id="2340916"/>
    <lineage>
        <taxon>Bacteria</taxon>
        <taxon>Bacillati</taxon>
        <taxon>Actinomycetota</taxon>
        <taxon>Actinomycetes</taxon>
        <taxon>Mycobacteriales</taxon>
        <taxon>Nocardiaceae</taxon>
        <taxon>Nocardia</taxon>
    </lineage>
</organism>
<keyword evidence="9" id="KW-0472">Membrane</keyword>
<comment type="similarity">
    <text evidence="2">Belongs to the YajC family.</text>
</comment>
<accession>A0A3A4K662</accession>
<dbReference type="EMBL" id="QZFU01000055">
    <property type="protein sequence ID" value="RJO68400.1"/>
    <property type="molecule type" value="Genomic_DNA"/>
</dbReference>
<keyword evidence="3" id="KW-0813">Transport</keyword>
<dbReference type="Proteomes" id="UP000266677">
    <property type="component" value="Unassembled WGS sequence"/>
</dbReference>
<dbReference type="GO" id="GO:0005886">
    <property type="term" value="C:plasma membrane"/>
    <property type="evidence" value="ECO:0007669"/>
    <property type="project" value="UniProtKB-SubCell"/>
</dbReference>
<evidence type="ECO:0000313" key="11">
    <source>
        <dbReference type="EMBL" id="RJO68400.1"/>
    </source>
</evidence>
<proteinExistence type="inferred from homology"/>
<feature type="compositionally biased region" description="Basic and acidic residues" evidence="10">
    <location>
        <begin position="131"/>
        <end position="140"/>
    </location>
</feature>
<evidence type="ECO:0000313" key="12">
    <source>
        <dbReference type="Proteomes" id="UP000266677"/>
    </source>
</evidence>
<evidence type="ECO:0000256" key="4">
    <source>
        <dbReference type="ARBA" id="ARBA00022475"/>
    </source>
</evidence>
<keyword evidence="8" id="KW-0811">Translocation</keyword>
<evidence type="ECO:0000256" key="2">
    <source>
        <dbReference type="ARBA" id="ARBA00006742"/>
    </source>
</evidence>
<reference evidence="11 12" key="1">
    <citation type="submission" date="2018-09" db="EMBL/GenBank/DDBJ databases">
        <title>YIM PH21274 draft genome.</title>
        <authorList>
            <person name="Miao C."/>
        </authorList>
    </citation>
    <scope>NUCLEOTIDE SEQUENCE [LARGE SCALE GENOMIC DNA]</scope>
    <source>
        <strain evidence="11 12">YIM PH 21724</strain>
    </source>
</reference>
<dbReference type="RefSeq" id="WP_120045203.1">
    <property type="nucleotide sequence ID" value="NZ_QZFU01000055.1"/>
</dbReference>
<evidence type="ECO:0000256" key="9">
    <source>
        <dbReference type="ARBA" id="ARBA00023136"/>
    </source>
</evidence>
<feature type="region of interest" description="Disordered" evidence="10">
    <location>
        <begin position="115"/>
        <end position="140"/>
    </location>
</feature>
<dbReference type="PANTHER" id="PTHR33909:SF1">
    <property type="entry name" value="SEC TRANSLOCON ACCESSORY COMPLEX SUBUNIT YAJC"/>
    <property type="match status" value="1"/>
</dbReference>
<name>A0A3A4K662_9NOCA</name>
<dbReference type="Pfam" id="PF02699">
    <property type="entry name" value="YajC"/>
    <property type="match status" value="1"/>
</dbReference>
<sequence>MELLFPLLLVALLVPMFLGVRRQKREAEKVATMRDSLKIGDTVTTTSGLFGTVVDIDDATVDLEIAEDVVTTWRRDAILEVRTEEAATTEEAAEPAAATAVDAEPVAALAEPAVTAAERDAEAAQAPAKETAAETRLTKD</sequence>
<protein>
    <submittedName>
        <fullName evidence="11">Preprotein translocase subunit YajC</fullName>
    </submittedName>
</protein>
<keyword evidence="6" id="KW-0653">Protein transport</keyword>
<dbReference type="PANTHER" id="PTHR33909">
    <property type="entry name" value="SEC TRANSLOCON ACCESSORY COMPLEX SUBUNIT YAJC"/>
    <property type="match status" value="1"/>
</dbReference>
<keyword evidence="12" id="KW-1185">Reference proteome</keyword>
<keyword evidence="5" id="KW-0812">Transmembrane</keyword>
<comment type="caution">
    <text evidence="11">The sequence shown here is derived from an EMBL/GenBank/DDBJ whole genome shotgun (WGS) entry which is preliminary data.</text>
</comment>